<gene>
    <name evidence="6" type="ORF">CTheo_6909</name>
</gene>
<keyword evidence="2" id="KW-0677">Repeat</keyword>
<proteinExistence type="predicted"/>
<feature type="region of interest" description="Disordered" evidence="4">
    <location>
        <begin position="26"/>
        <end position="61"/>
    </location>
</feature>
<feature type="repeat" description="WD" evidence="3">
    <location>
        <begin position="957"/>
        <end position="998"/>
    </location>
</feature>
<dbReference type="Proteomes" id="UP000383932">
    <property type="component" value="Unassembled WGS sequence"/>
</dbReference>
<evidence type="ECO:0000259" key="5">
    <source>
        <dbReference type="PROSITE" id="PS50837"/>
    </source>
</evidence>
<dbReference type="SUPFAM" id="SSF52540">
    <property type="entry name" value="P-loop containing nucleoside triphosphate hydrolases"/>
    <property type="match status" value="1"/>
</dbReference>
<dbReference type="InterPro" id="IPR056884">
    <property type="entry name" value="NPHP3-like_N"/>
</dbReference>
<dbReference type="PROSITE" id="PS00678">
    <property type="entry name" value="WD_REPEATS_1"/>
    <property type="match status" value="4"/>
</dbReference>
<feature type="repeat" description="WD" evidence="3">
    <location>
        <begin position="1000"/>
        <end position="1041"/>
    </location>
</feature>
<name>A0A5N5QDB2_9AGAM</name>
<dbReference type="InterPro" id="IPR011047">
    <property type="entry name" value="Quinoprotein_ADH-like_sf"/>
</dbReference>
<dbReference type="PROSITE" id="PS50294">
    <property type="entry name" value="WD_REPEATS_REGION"/>
    <property type="match status" value="8"/>
</dbReference>
<feature type="repeat" description="WD" evidence="3">
    <location>
        <begin position="1087"/>
        <end position="1128"/>
    </location>
</feature>
<evidence type="ECO:0000256" key="4">
    <source>
        <dbReference type="SAM" id="MobiDB-lite"/>
    </source>
</evidence>
<evidence type="ECO:0000313" key="7">
    <source>
        <dbReference type="Proteomes" id="UP000383932"/>
    </source>
</evidence>
<dbReference type="InterPro" id="IPR001680">
    <property type="entry name" value="WD40_rpt"/>
</dbReference>
<dbReference type="InterPro" id="IPR020472">
    <property type="entry name" value="WD40_PAC1"/>
</dbReference>
<protein>
    <submittedName>
        <fullName evidence="6">Vegetative incompatibility protein HET-E-1</fullName>
    </submittedName>
</protein>
<dbReference type="InterPro" id="IPR015943">
    <property type="entry name" value="WD40/YVTN_repeat-like_dom_sf"/>
</dbReference>
<dbReference type="Pfam" id="PF24883">
    <property type="entry name" value="NPHP3_N"/>
    <property type="match status" value="1"/>
</dbReference>
<feature type="repeat" description="WD" evidence="3">
    <location>
        <begin position="1232"/>
        <end position="1272"/>
    </location>
</feature>
<dbReference type="SMART" id="SM00320">
    <property type="entry name" value="WD40"/>
    <property type="match status" value="12"/>
</dbReference>
<evidence type="ECO:0000256" key="1">
    <source>
        <dbReference type="ARBA" id="ARBA00022574"/>
    </source>
</evidence>
<keyword evidence="1 3" id="KW-0853">WD repeat</keyword>
<dbReference type="Gene3D" id="2.130.10.10">
    <property type="entry name" value="YVTN repeat-like/Quinoprotein amine dehydrogenase"/>
    <property type="match status" value="5"/>
</dbReference>
<feature type="repeat" description="WD" evidence="3">
    <location>
        <begin position="790"/>
        <end position="831"/>
    </location>
</feature>
<accession>A0A5N5QDB2</accession>
<dbReference type="InterPro" id="IPR036322">
    <property type="entry name" value="WD40_repeat_dom_sf"/>
</dbReference>
<feature type="domain" description="NACHT" evidence="5">
    <location>
        <begin position="249"/>
        <end position="383"/>
    </location>
</feature>
<dbReference type="PROSITE" id="PS50082">
    <property type="entry name" value="WD_REPEATS_2"/>
    <property type="match status" value="10"/>
</dbReference>
<dbReference type="Pfam" id="PF00400">
    <property type="entry name" value="WD40"/>
    <property type="match status" value="11"/>
</dbReference>
<keyword evidence="7" id="KW-1185">Reference proteome</keyword>
<feature type="repeat" description="WD" evidence="3">
    <location>
        <begin position="831"/>
        <end position="872"/>
    </location>
</feature>
<dbReference type="SUPFAM" id="SSF50998">
    <property type="entry name" value="Quinoprotein alcohol dehydrogenase-like"/>
    <property type="match status" value="1"/>
</dbReference>
<sequence length="1412" mass="155254">MDAESTSSSPKRHRWFRDLKADLEGKLNISSKSRPQSSRTHSRTSSTESSRNSTYSDTGTKLSTWGKLRVTLNELEVSAELVPSLKSAISGLISVLGVFEAAAIARQDNEKLAIDLGITVEFLNQHLKAPILGLAMDKISSIAWIIEKETKSVRAWQKQEEAPGDDIIRHYRRVEQLLHRIQIEASMSSWVARNEQLAGACLGKLVPAKLASHDSELSTSTHRRTCTADTRKAILSDLNDWADNPERERVYWMDGMAGTGKTTIAYTLATKLEARGQLAASFFCTRTSPECRDANRIIPTIAFQLAQRSTPFQSALDRALREDPDIVSRNISIQFRRLLKEPLEAVKGKIGNNLVVVIDALDECDNDQTAAQILDVLVQSNFLLRVDQKRQSLDDIEQALVQKDIEVYLQAELRFMSPSPNTVNHLTTLANKLFTHAATTVRYIQMEAKNVDHNKLLGTMLAVDSESQTTQTQLDTVYTMILDAALEDQSLHPKERELMQRVLWTIACVREPIPVSTLGLLVGSRNETQVLMALEPFQSVIHASEHTGSISILHASFSDFMFTQYRSGRFFCDRSAHSQLLAQRCLEIMKGQLRFNICDLPSSFLPDDEVPNLELRIEKNISPSLSYACRYWPEHLKITATSDELCGLVEEIFSHRLLFWIEAWLKVGAAGRSLDLLKLASDAHKFTAKFAAHAICRSIPHIYISALPLCPPSSLVSVYYRQRVQGLIEVKGTAIVRLGQAALATWINQSPTECVAYSPDGVHVANGSCNGMICIRDVRDGKIVVGPFQAHDNGPGLSSLMFSPNGARLVSGSSDCMVRVWDARDGTLVVVFPHTRGIKSVAFSPDSSRIVFGSYDCTAQILDANDGTLIVGPLEGHNDTVTSARFSPDGTRIVSGSTDHTIRLWDANTGLLINSITAPSASSVRFSPDGTLIASSSWDHTIRVWDAHIGTLAAGPFDGRTSSVDSIGFSPDGAHIVSSSRDRSICIWNVSNNLLPNTPPRGHYWSIQALDISPDGALIATGASDRTIRVWSALNGTPVAGPFQHTESVYAVKFSPDSTRIASGCYDHTIRLWHAREGTLIVSPPCFKEHCSIITSLAFSPDGLRIASGSWDYTVRVWDASQGTLVVLAMGPSASGTHTGNQIVDPFGIQEQCLSSICFSSDGSLIVSTSNKTLHMWNARNGQPIAGPFRGHREDVKSVAFSPDNTLVASGSWDRTVRLWNAVGGTPFTPPFQAHTRLVHSVGYFPNGSSILSADDLTIRAWDVRREQRTYAGLEEPREVQDDGWILNSNSQLLFWVPAEIREYFPRLNNPFTIGPQGSVQIVMAVFLTEQLPCFSVCKSQLVLGAPNAIKNETRWCMGIRGAAKGDSGMSGRQFVSRSGWELEGNARGAGTIRTLAACRTNVVEERIVDAT</sequence>
<feature type="repeat" description="WD" evidence="3">
    <location>
        <begin position="1189"/>
        <end position="1221"/>
    </location>
</feature>
<dbReference type="OrthoDB" id="538223at2759"/>
<dbReference type="InterPro" id="IPR019775">
    <property type="entry name" value="WD40_repeat_CS"/>
</dbReference>
<dbReference type="PANTHER" id="PTHR22847">
    <property type="entry name" value="WD40 REPEAT PROTEIN"/>
    <property type="match status" value="1"/>
</dbReference>
<dbReference type="SUPFAM" id="SSF50978">
    <property type="entry name" value="WD40 repeat-like"/>
    <property type="match status" value="1"/>
</dbReference>
<dbReference type="EMBL" id="SSOP01000244">
    <property type="protein sequence ID" value="KAB5589654.1"/>
    <property type="molecule type" value="Genomic_DNA"/>
</dbReference>
<dbReference type="PROSITE" id="PS50837">
    <property type="entry name" value="NACHT"/>
    <property type="match status" value="1"/>
</dbReference>
<reference evidence="6 7" key="1">
    <citation type="journal article" date="2019" name="Fungal Biol. Biotechnol.">
        <title>Draft genome sequence of fastidious pathogen Ceratobasidium theobromae, which causes vascular-streak dieback in Theobroma cacao.</title>
        <authorList>
            <person name="Ali S.S."/>
            <person name="Asman A."/>
            <person name="Shao J."/>
            <person name="Firmansyah A.P."/>
            <person name="Susilo A.W."/>
            <person name="Rosmana A."/>
            <person name="McMahon P."/>
            <person name="Junaid M."/>
            <person name="Guest D."/>
            <person name="Kheng T.Y."/>
            <person name="Meinhardt L.W."/>
            <person name="Bailey B.A."/>
        </authorList>
    </citation>
    <scope>NUCLEOTIDE SEQUENCE [LARGE SCALE GENOMIC DNA]</scope>
    <source>
        <strain evidence="6 7">CT2</strain>
    </source>
</reference>
<feature type="repeat" description="WD" evidence="3">
    <location>
        <begin position="923"/>
        <end position="946"/>
    </location>
</feature>
<dbReference type="PRINTS" id="PR00320">
    <property type="entry name" value="GPROTEINBRPT"/>
</dbReference>
<feature type="repeat" description="WD" evidence="3">
    <location>
        <begin position="1042"/>
        <end position="1083"/>
    </location>
</feature>
<dbReference type="Gene3D" id="3.40.50.300">
    <property type="entry name" value="P-loop containing nucleotide triphosphate hydrolases"/>
    <property type="match status" value="1"/>
</dbReference>
<organism evidence="6 7">
    <name type="scientific">Ceratobasidium theobromae</name>
    <dbReference type="NCBI Taxonomy" id="1582974"/>
    <lineage>
        <taxon>Eukaryota</taxon>
        <taxon>Fungi</taxon>
        <taxon>Dikarya</taxon>
        <taxon>Basidiomycota</taxon>
        <taxon>Agaricomycotina</taxon>
        <taxon>Agaricomycetes</taxon>
        <taxon>Cantharellales</taxon>
        <taxon>Ceratobasidiaceae</taxon>
        <taxon>Ceratobasidium</taxon>
    </lineage>
</organism>
<dbReference type="GO" id="GO:1990234">
    <property type="term" value="C:transferase complex"/>
    <property type="evidence" value="ECO:0007669"/>
    <property type="project" value="UniProtKB-ARBA"/>
</dbReference>
<dbReference type="InterPro" id="IPR007111">
    <property type="entry name" value="NACHT_NTPase"/>
</dbReference>
<dbReference type="CDD" id="cd00200">
    <property type="entry name" value="WD40"/>
    <property type="match status" value="2"/>
</dbReference>
<dbReference type="PANTHER" id="PTHR22847:SF637">
    <property type="entry name" value="WD REPEAT DOMAIN 5B"/>
    <property type="match status" value="1"/>
</dbReference>
<evidence type="ECO:0000256" key="2">
    <source>
        <dbReference type="ARBA" id="ARBA00022737"/>
    </source>
</evidence>
<comment type="caution">
    <text evidence="6">The sequence shown here is derived from an EMBL/GenBank/DDBJ whole genome shotgun (WGS) entry which is preliminary data.</text>
</comment>
<dbReference type="InterPro" id="IPR027417">
    <property type="entry name" value="P-loop_NTPase"/>
</dbReference>
<evidence type="ECO:0000256" key="3">
    <source>
        <dbReference type="PROSITE-ProRule" id="PRU00221"/>
    </source>
</evidence>
<feature type="compositionally biased region" description="Low complexity" evidence="4">
    <location>
        <begin position="33"/>
        <end position="56"/>
    </location>
</feature>
<evidence type="ECO:0000313" key="6">
    <source>
        <dbReference type="EMBL" id="KAB5589654.1"/>
    </source>
</evidence>
<feature type="repeat" description="WD" evidence="3">
    <location>
        <begin position="874"/>
        <end position="915"/>
    </location>
</feature>